<name>A0A9P1D199_9DINO</name>
<feature type="region of interest" description="Disordered" evidence="1">
    <location>
        <begin position="512"/>
        <end position="550"/>
    </location>
</feature>
<accession>A0A9P1D199</accession>
<evidence type="ECO:0000313" key="4">
    <source>
        <dbReference type="Proteomes" id="UP001152797"/>
    </source>
</evidence>
<evidence type="ECO:0000313" key="3">
    <source>
        <dbReference type="EMBL" id="CAL1154775.1"/>
    </source>
</evidence>
<comment type="caution">
    <text evidence="2">The sequence shown here is derived from an EMBL/GenBank/DDBJ whole genome shotgun (WGS) entry which is preliminary data.</text>
</comment>
<dbReference type="EMBL" id="CAMXCT020002930">
    <property type="protein sequence ID" value="CAL1154775.1"/>
    <property type="molecule type" value="Genomic_DNA"/>
</dbReference>
<dbReference type="EMBL" id="CAMXCT030002930">
    <property type="protein sequence ID" value="CAL4788712.1"/>
    <property type="molecule type" value="Genomic_DNA"/>
</dbReference>
<proteinExistence type="predicted"/>
<organism evidence="2">
    <name type="scientific">Cladocopium goreaui</name>
    <dbReference type="NCBI Taxonomy" id="2562237"/>
    <lineage>
        <taxon>Eukaryota</taxon>
        <taxon>Sar</taxon>
        <taxon>Alveolata</taxon>
        <taxon>Dinophyceae</taxon>
        <taxon>Suessiales</taxon>
        <taxon>Symbiodiniaceae</taxon>
        <taxon>Cladocopium</taxon>
    </lineage>
</organism>
<reference evidence="2" key="1">
    <citation type="submission" date="2022-10" db="EMBL/GenBank/DDBJ databases">
        <authorList>
            <person name="Chen Y."/>
            <person name="Dougan E. K."/>
            <person name="Chan C."/>
            <person name="Rhodes N."/>
            <person name="Thang M."/>
        </authorList>
    </citation>
    <scope>NUCLEOTIDE SEQUENCE</scope>
</reference>
<dbReference type="AlphaFoldDB" id="A0A9P1D199"/>
<evidence type="ECO:0000256" key="1">
    <source>
        <dbReference type="SAM" id="MobiDB-lite"/>
    </source>
</evidence>
<evidence type="ECO:0000313" key="2">
    <source>
        <dbReference type="EMBL" id="CAI4001400.1"/>
    </source>
</evidence>
<dbReference type="Proteomes" id="UP001152797">
    <property type="component" value="Unassembled WGS sequence"/>
</dbReference>
<protein>
    <submittedName>
        <fullName evidence="2">Uncharacterized protein</fullName>
    </submittedName>
</protein>
<dbReference type="EMBL" id="CAMXCT010002930">
    <property type="protein sequence ID" value="CAI4001400.1"/>
    <property type="molecule type" value="Genomic_DNA"/>
</dbReference>
<gene>
    <name evidence="2" type="ORF">C1SCF055_LOCUS27450</name>
</gene>
<feature type="compositionally biased region" description="Low complexity" evidence="1">
    <location>
        <begin position="534"/>
        <end position="549"/>
    </location>
</feature>
<reference evidence="3" key="2">
    <citation type="submission" date="2024-04" db="EMBL/GenBank/DDBJ databases">
        <authorList>
            <person name="Chen Y."/>
            <person name="Shah S."/>
            <person name="Dougan E. K."/>
            <person name="Thang M."/>
            <person name="Chan C."/>
        </authorList>
    </citation>
    <scope>NUCLEOTIDE SEQUENCE [LARGE SCALE GENOMIC DNA]</scope>
</reference>
<keyword evidence="4" id="KW-1185">Reference proteome</keyword>
<sequence length="944" mass="106867">MGGPTGNRPASPWGHLSATLTLRPQRRLARTETCRGLLESGVVQANHIPKYCCRCVWPKFWCGYVQTRQKGAHKKQARVKTVRLLDVDFQHPELWMCNRFFGIPLNWLRKWRYRLYLQQSSFQSEALFFKLVVGSANFALRGSLLSDAWVRELLWRRSTELDEEQRQRLARDILVLPVELLIRKCWSRYAPLMLRRRDSQWLVVPCDQVSKFLIRGCSARPVGSDTLCQQHAAARDASLPPQYAEIAAHRLLRALHSPDDVQFLEVKMQGYRGWQPFCTVPQEQLTQYFGRKAHERITLHRLRAQTHRGQRVISAQPQRTRSFLSWSSVRPRQSSECATHKEADADVAAAARTAGFLFAISSSGLVVHVEELIGAESLSQRYAFLLHLLQNYQDLKTVVHDDSCYLHFMAQSQKQGSVLAKKASHLNFIVDSFHASGHVGAWCRANLMPTLPGNKIILDGFPTSIAEVVNASFSPLKHTIHHMAPWMAKLMVAELVDIHNLKVLLALKDRRKQEEGRERRKRKRDSLTFTTLSRRPPQARGRQRAMQAQTGSEVKQHRWTMCGACDGFSLQEDQAGMSNDLLQGKELAYFSVAYACANVSSDGTTSYCIGLALKMQLRVSWIALNQLSMMGGIHKSFFTTLIQILGALPALCNGATIQLWPGRPTPLMVVVLQVAAAQKGKSRLTALVEEAFDTCDDYLLERAKEMAAEKFQDQPRQQPTVKSLSLQSFTFTEFFHRCSSDWAQVDWGAGDDRSGLPHRIWLSSGFCLDEAYEFLEGLGPLLLNASSKEVMWLHARLPSDFASGDDAWTWLPLTPQQALIFGWGSYLGQPEAFLAADEPDSPRAGYVGSTDGYPVQLPDGVLSRVRFPVSDGSVIRTEWRISARWRQKNPLPQFHAALLRAIDFFWKHPRMTLPLTHAAQALLLGATTKFPLRDISPKVMILYR</sequence>